<keyword evidence="3" id="KW-0456">Lyase</keyword>
<sequence length="729" mass="80739">MVTIIRDDGSEVYETRGGIAVSRQRRAAPYADAISSYVDRLDERRGAVFSSNYEYPGRYTRWDTAIADPPLGISSNGRRVWIEAFNGRGEVLLGFVADKLKTVAELTLGARTDRRLDLTVNEPTRVFTEEERSKMPTVFSVLRAIVDLFHSEADSAIGLFGAFGYDIAFQFDAIKLSMQRPEDQRDMVLFLPDEILVVDHHAAKAWIDRYDFSKDGVTTQGKDQEIAPDPFQRNDTIPPKGDHRPGEYAALVTKAKESFRRGDLFEVVPGQKFMERCDSKPSEISNRLKAINPSPYSFFINLGHQEYLVGASPEMFVRVSGRRIETCPISGTIKRGEDPIADSEQILKLLNSKKDESELTMCSDVDRNDKSRVCEPGSVKVIGRRQIEMYSRLIHTVDHIEGRLRPDMDAFDGFLSHAWAVTVTGAPKLWAMRFIENHEKSPRAWYGGAIGMVGFNGDMNTGLTLRTIRIKDGIAEVRAGATLLNDSDPNEEEAETELKASAMLTAIRDAKAGNVAKAGRDVARVGQGVKILLVDHEDSFVHTLANYFRQTGAMVSTVRTPVPEEVFDRFDPDLVVLSPGPGNPKDFDCKATIKLARSKGLPIFGVCLGLQALAEAYGGELRHLAVPMHGKPSRIRVLEPGIVFSGLAKEVTVGRYHSIFADPKTLHPDFMITAESEDGTIMGIEHVKEPVAAVQFHPESIMTLGGDAGMRMIENVVAHLSRRAKTKAA</sequence>
<evidence type="ECO:0000256" key="1">
    <source>
        <dbReference type="ARBA" id="ARBA00022962"/>
    </source>
</evidence>
<keyword evidence="1" id="KW-0315">Glutamine amidotransferase</keyword>
<dbReference type="Gene3D" id="3.60.120.10">
    <property type="entry name" value="Anthranilate synthase"/>
    <property type="match status" value="1"/>
</dbReference>
<dbReference type="SUPFAM" id="SSF56322">
    <property type="entry name" value="ADC synthase"/>
    <property type="match status" value="1"/>
</dbReference>
<keyword evidence="3" id="KW-0057">Aromatic amino acid biosynthesis</keyword>
<organism evidence="8 9">
    <name type="scientific">Neorhizobium galegae bv. orientalis str. HAMBI 540</name>
    <dbReference type="NCBI Taxonomy" id="1028800"/>
    <lineage>
        <taxon>Bacteria</taxon>
        <taxon>Pseudomonadati</taxon>
        <taxon>Pseudomonadota</taxon>
        <taxon>Alphaproteobacteria</taxon>
        <taxon>Hyphomicrobiales</taxon>
        <taxon>Rhizobiaceae</taxon>
        <taxon>Rhizobium/Agrobacterium group</taxon>
        <taxon>Neorhizobium</taxon>
    </lineage>
</organism>
<dbReference type="HOGENOM" id="CLU_006493_3_0_5"/>
<dbReference type="InterPro" id="IPR005801">
    <property type="entry name" value="ADC_synthase"/>
</dbReference>
<dbReference type="NCBIfam" id="TIGR01815">
    <property type="entry name" value="TrpE-clade3"/>
    <property type="match status" value="1"/>
</dbReference>
<dbReference type="SUPFAM" id="SSF52317">
    <property type="entry name" value="Class I glutamine amidotransferase-like"/>
    <property type="match status" value="1"/>
</dbReference>
<gene>
    <name evidence="8" type="ORF">RG540_CH25720</name>
</gene>
<dbReference type="PROSITE" id="PS51273">
    <property type="entry name" value="GATASE_TYPE_1"/>
    <property type="match status" value="1"/>
</dbReference>
<name>A0A068SR87_NEOGA</name>
<dbReference type="PANTHER" id="PTHR11236">
    <property type="entry name" value="AMINOBENZOATE/ANTHRANILATE SYNTHASE"/>
    <property type="match status" value="1"/>
</dbReference>
<evidence type="ECO:0000256" key="3">
    <source>
        <dbReference type="PIRNR" id="PIRNR036934"/>
    </source>
</evidence>
<evidence type="ECO:0000313" key="8">
    <source>
        <dbReference type="EMBL" id="CDN48738.1"/>
    </source>
</evidence>
<evidence type="ECO:0000259" key="7">
    <source>
        <dbReference type="Pfam" id="PF04715"/>
    </source>
</evidence>
<dbReference type="Gene3D" id="3.40.50.880">
    <property type="match status" value="1"/>
</dbReference>
<dbReference type="InterPro" id="IPR017926">
    <property type="entry name" value="GATASE"/>
</dbReference>
<dbReference type="PATRIC" id="fig|1028800.3.peg.2600"/>
<dbReference type="PRINTS" id="PR00096">
    <property type="entry name" value="GATASE"/>
</dbReference>
<dbReference type="InterPro" id="IPR006805">
    <property type="entry name" value="Anth_synth_I_N"/>
</dbReference>
<accession>A0A068SR87</accession>
<feature type="domain" description="Glutamine amidotransferase" evidence="5">
    <location>
        <begin position="532"/>
        <end position="708"/>
    </location>
</feature>
<dbReference type="eggNOG" id="COG0512">
    <property type="taxonomic scope" value="Bacteria"/>
</dbReference>
<keyword evidence="9" id="KW-1185">Reference proteome</keyword>
<keyword evidence="3" id="KW-0822">Tryptophan biosynthesis</keyword>
<dbReference type="Pfam" id="PF04715">
    <property type="entry name" value="Anth_synt_I_N"/>
    <property type="match status" value="1"/>
</dbReference>
<dbReference type="GeneID" id="24255612"/>
<dbReference type="Proteomes" id="UP000028181">
    <property type="component" value="Chromosome I"/>
</dbReference>
<dbReference type="InterPro" id="IPR006221">
    <property type="entry name" value="TrpG/PapA_dom"/>
</dbReference>
<dbReference type="EMBL" id="HG938353">
    <property type="protein sequence ID" value="CDN48738.1"/>
    <property type="molecule type" value="Genomic_DNA"/>
</dbReference>
<reference evidence="9" key="1">
    <citation type="journal article" date="2014" name="BMC Genomics">
        <title>Genome sequencing of two Neorhizobium galegae strains reveals a noeT gene responsible for the unusual acetylation of the nodulation factors.</title>
        <authorList>
            <person name="Osterman J."/>
            <person name="Marsh J."/>
            <person name="Laine P.K."/>
            <person name="Zeng Z."/>
            <person name="Alatalo E."/>
            <person name="Sullivan J.T."/>
            <person name="Young J.P."/>
            <person name="Thomas-Oates J."/>
            <person name="Paulin L."/>
            <person name="Lindstrom K."/>
        </authorList>
    </citation>
    <scope>NUCLEOTIDE SEQUENCE [LARGE SCALE GENOMIC DNA]</scope>
    <source>
        <strain evidence="9">HAMBI 540</strain>
    </source>
</reference>
<dbReference type="Pfam" id="PF00425">
    <property type="entry name" value="Chorismate_bind"/>
    <property type="match status" value="1"/>
</dbReference>
<proteinExistence type="predicted"/>
<evidence type="ECO:0000256" key="4">
    <source>
        <dbReference type="SAM" id="MobiDB-lite"/>
    </source>
</evidence>
<dbReference type="PRINTS" id="PR00097">
    <property type="entry name" value="ANTSNTHASEII"/>
</dbReference>
<dbReference type="GO" id="GO:0000162">
    <property type="term" value="P:L-tryptophan biosynthetic process"/>
    <property type="evidence" value="ECO:0007669"/>
    <property type="project" value="UniProtKB-UniRule"/>
</dbReference>
<evidence type="ECO:0000259" key="5">
    <source>
        <dbReference type="Pfam" id="PF00117"/>
    </source>
</evidence>
<dbReference type="eggNOG" id="COG0147">
    <property type="taxonomic scope" value="Bacteria"/>
</dbReference>
<dbReference type="KEGG" id="ngg:RG540_CH25720"/>
<comment type="catalytic activity">
    <reaction evidence="3">
        <text>chorismate + L-glutamine = anthranilate + pyruvate + L-glutamate + H(+)</text>
        <dbReference type="Rhea" id="RHEA:21732"/>
        <dbReference type="ChEBI" id="CHEBI:15361"/>
        <dbReference type="ChEBI" id="CHEBI:15378"/>
        <dbReference type="ChEBI" id="CHEBI:16567"/>
        <dbReference type="ChEBI" id="CHEBI:29748"/>
        <dbReference type="ChEBI" id="CHEBI:29985"/>
        <dbReference type="ChEBI" id="CHEBI:58359"/>
        <dbReference type="EC" id="4.1.3.27"/>
    </reaction>
</comment>
<protein>
    <recommendedName>
        <fullName evidence="2 3">Anthranilate synthase</fullName>
        <ecNumber evidence="2 3">4.1.3.27</ecNumber>
    </recommendedName>
</protein>
<feature type="domain" description="Chorismate-utilising enzyme C-terminal" evidence="6">
    <location>
        <begin position="247"/>
        <end position="499"/>
    </location>
</feature>
<dbReference type="GO" id="GO:0004049">
    <property type="term" value="F:anthranilate synthase activity"/>
    <property type="evidence" value="ECO:0007669"/>
    <property type="project" value="UniProtKB-UniRule"/>
</dbReference>
<comment type="pathway">
    <text evidence="3">Amino-acid biosynthesis; L-tryptophan biosynthesis; L-tryptophan from chorismate: step 1/5.</text>
</comment>
<dbReference type="AlphaFoldDB" id="A0A068SR87"/>
<dbReference type="CDD" id="cd01743">
    <property type="entry name" value="GATase1_Anthranilate_Synthase"/>
    <property type="match status" value="1"/>
</dbReference>
<dbReference type="InterPro" id="IPR019999">
    <property type="entry name" value="Anth_synth_I-like"/>
</dbReference>
<dbReference type="RefSeq" id="WP_038588418.1">
    <property type="nucleotide sequence ID" value="NZ_HG938353.1"/>
</dbReference>
<dbReference type="NCBIfam" id="NF010081">
    <property type="entry name" value="PRK13566.1"/>
    <property type="match status" value="1"/>
</dbReference>
<keyword evidence="3" id="KW-0028">Amino-acid biosynthesis</keyword>
<evidence type="ECO:0000313" key="9">
    <source>
        <dbReference type="Proteomes" id="UP000028181"/>
    </source>
</evidence>
<dbReference type="EC" id="4.1.3.27" evidence="2 3"/>
<dbReference type="PRINTS" id="PR00099">
    <property type="entry name" value="CPSGATASE"/>
</dbReference>
<dbReference type="NCBIfam" id="TIGR00566">
    <property type="entry name" value="trpG_papA"/>
    <property type="match status" value="1"/>
</dbReference>
<dbReference type="UniPathway" id="UPA00035">
    <property type="reaction ID" value="UER00040"/>
</dbReference>
<dbReference type="PIRSF" id="PIRSF036934">
    <property type="entry name" value="TrpE-G"/>
    <property type="match status" value="1"/>
</dbReference>
<evidence type="ECO:0000256" key="2">
    <source>
        <dbReference type="NCBIfam" id="TIGR01815"/>
    </source>
</evidence>
<feature type="region of interest" description="Disordered" evidence="4">
    <location>
        <begin position="218"/>
        <end position="244"/>
    </location>
</feature>
<dbReference type="InterPro" id="IPR015890">
    <property type="entry name" value="Chorismate_C"/>
</dbReference>
<feature type="domain" description="Anthranilate synthase component I N-terminal" evidence="7">
    <location>
        <begin position="120"/>
        <end position="206"/>
    </location>
</feature>
<dbReference type="OrthoDB" id="9803598at2"/>
<dbReference type="InterPro" id="IPR029062">
    <property type="entry name" value="Class_I_gatase-like"/>
</dbReference>
<dbReference type="Pfam" id="PF00117">
    <property type="entry name" value="GATase"/>
    <property type="match status" value="1"/>
</dbReference>
<dbReference type="InterPro" id="IPR010112">
    <property type="entry name" value="TrpE-G_bact"/>
</dbReference>
<evidence type="ECO:0000259" key="6">
    <source>
        <dbReference type="Pfam" id="PF00425"/>
    </source>
</evidence>
<dbReference type="PANTHER" id="PTHR11236:SF9">
    <property type="entry name" value="ANTHRANILATE SYNTHASE COMPONENT 1"/>
    <property type="match status" value="1"/>
</dbReference>